<sequence>MLLKATNNFSQVCKIETDSFGSVYRATLDDHRVVSVLDPNVPSPTPFERKAVAHVGSLAMASVSLKGRDCPSMIDIVNSLQRALDECMDPVLDECLF</sequence>
<keyword evidence="2" id="KW-1185">Reference proteome</keyword>
<reference evidence="1 2" key="1">
    <citation type="journal article" date="2018" name="Sci. Data">
        <title>The draft genome sequence of cork oak.</title>
        <authorList>
            <person name="Ramos A.M."/>
            <person name="Usie A."/>
            <person name="Barbosa P."/>
            <person name="Barros P.M."/>
            <person name="Capote T."/>
            <person name="Chaves I."/>
            <person name="Simoes F."/>
            <person name="Abreu I."/>
            <person name="Carrasquinho I."/>
            <person name="Faro C."/>
            <person name="Guimaraes J.B."/>
            <person name="Mendonca D."/>
            <person name="Nobrega F."/>
            <person name="Rodrigues L."/>
            <person name="Saibo N.J.M."/>
            <person name="Varela M.C."/>
            <person name="Egas C."/>
            <person name="Matos J."/>
            <person name="Miguel C.M."/>
            <person name="Oliveira M.M."/>
            <person name="Ricardo C.P."/>
            <person name="Goncalves S."/>
        </authorList>
    </citation>
    <scope>NUCLEOTIDE SEQUENCE [LARGE SCALE GENOMIC DNA]</scope>
    <source>
        <strain evidence="2">cv. HL8</strain>
    </source>
</reference>
<proteinExistence type="predicted"/>
<dbReference type="GO" id="GO:0016301">
    <property type="term" value="F:kinase activity"/>
    <property type="evidence" value="ECO:0007669"/>
    <property type="project" value="UniProtKB-KW"/>
</dbReference>
<name>A0AAW0L9B6_QUESU</name>
<dbReference type="AlphaFoldDB" id="A0AAW0L9B6"/>
<dbReference type="Proteomes" id="UP000237347">
    <property type="component" value="Unassembled WGS sequence"/>
</dbReference>
<comment type="caution">
    <text evidence="1">The sequence shown here is derived from an EMBL/GenBank/DDBJ whole genome shotgun (WGS) entry which is preliminary data.</text>
</comment>
<evidence type="ECO:0000313" key="1">
    <source>
        <dbReference type="EMBL" id="KAK7848139.1"/>
    </source>
</evidence>
<dbReference type="Gene3D" id="3.30.200.20">
    <property type="entry name" value="Phosphorylase Kinase, domain 1"/>
    <property type="match status" value="1"/>
</dbReference>
<dbReference type="PANTHER" id="PTHR46146:SF4">
    <property type="entry name" value="SERINE_THREONINE-PROTEIN KINASE-LIKE PROTEIN CCR4"/>
    <property type="match status" value="1"/>
</dbReference>
<dbReference type="EMBL" id="PKMF04000131">
    <property type="protein sequence ID" value="KAK7848139.1"/>
    <property type="molecule type" value="Genomic_DNA"/>
</dbReference>
<protein>
    <submittedName>
        <fullName evidence="1">Serine/threonine-protein kinase-like protein ccr4</fullName>
    </submittedName>
</protein>
<accession>A0AAW0L9B6</accession>
<organism evidence="1 2">
    <name type="scientific">Quercus suber</name>
    <name type="common">Cork oak</name>
    <dbReference type="NCBI Taxonomy" id="58331"/>
    <lineage>
        <taxon>Eukaryota</taxon>
        <taxon>Viridiplantae</taxon>
        <taxon>Streptophyta</taxon>
        <taxon>Embryophyta</taxon>
        <taxon>Tracheophyta</taxon>
        <taxon>Spermatophyta</taxon>
        <taxon>Magnoliopsida</taxon>
        <taxon>eudicotyledons</taxon>
        <taxon>Gunneridae</taxon>
        <taxon>Pentapetalae</taxon>
        <taxon>rosids</taxon>
        <taxon>fabids</taxon>
        <taxon>Fagales</taxon>
        <taxon>Fagaceae</taxon>
        <taxon>Quercus</taxon>
    </lineage>
</organism>
<gene>
    <name evidence="1" type="primary">CCR4_11</name>
    <name evidence="1" type="ORF">CFP56_005529</name>
</gene>
<evidence type="ECO:0000313" key="2">
    <source>
        <dbReference type="Proteomes" id="UP000237347"/>
    </source>
</evidence>
<dbReference type="PANTHER" id="PTHR46146">
    <property type="entry name" value="SERINE/THREONINE-PROTEIN KINASE-LIKE PROTEIN CCR4"/>
    <property type="match status" value="1"/>
</dbReference>